<proteinExistence type="predicted"/>
<feature type="region of interest" description="Disordered" evidence="1">
    <location>
        <begin position="1"/>
        <end position="20"/>
    </location>
</feature>
<keyword evidence="2" id="KW-0472">Membrane</keyword>
<dbReference type="Proteomes" id="UP000824231">
    <property type="component" value="Unassembled WGS sequence"/>
</dbReference>
<organism evidence="3 4">
    <name type="scientific">Candidatus Limosilactobacillus merdigallinarum</name>
    <dbReference type="NCBI Taxonomy" id="2838652"/>
    <lineage>
        <taxon>Bacteria</taxon>
        <taxon>Bacillati</taxon>
        <taxon>Bacillota</taxon>
        <taxon>Bacilli</taxon>
        <taxon>Lactobacillales</taxon>
        <taxon>Lactobacillaceae</taxon>
        <taxon>Limosilactobacillus</taxon>
    </lineage>
</organism>
<protein>
    <submittedName>
        <fullName evidence="3">Cell division protein FtsL</fullName>
    </submittedName>
</protein>
<feature type="transmembrane region" description="Helical" evidence="2">
    <location>
        <begin position="43"/>
        <end position="62"/>
    </location>
</feature>
<gene>
    <name evidence="3" type="ORF">H9856_06345</name>
</gene>
<keyword evidence="2" id="KW-1133">Transmembrane helix</keyword>
<evidence type="ECO:0000256" key="1">
    <source>
        <dbReference type="SAM" id="MobiDB-lite"/>
    </source>
</evidence>
<sequence length="124" mass="13862">MMDWNTNTARKLKQNVQPERQLRPQSLAAPVNQTVPFSKFECLLTTVCAAIVVVMMITLVATKISIGNAQRQLQSVQTKISAVNNSNISQREEISDLTSQSHLNKTAVQYNFKDANSDVRNVNQ</sequence>
<name>A0A9D1VIV1_9LACO</name>
<keyword evidence="3" id="KW-0132">Cell division</keyword>
<feature type="compositionally biased region" description="Polar residues" evidence="1">
    <location>
        <begin position="1"/>
        <end position="18"/>
    </location>
</feature>
<dbReference type="AlphaFoldDB" id="A0A9D1VIV1"/>
<keyword evidence="2" id="KW-0812">Transmembrane</keyword>
<accession>A0A9D1VIV1</accession>
<evidence type="ECO:0000313" key="4">
    <source>
        <dbReference type="Proteomes" id="UP000824231"/>
    </source>
</evidence>
<reference evidence="3" key="2">
    <citation type="submission" date="2021-04" db="EMBL/GenBank/DDBJ databases">
        <authorList>
            <person name="Gilroy R."/>
        </authorList>
    </citation>
    <scope>NUCLEOTIDE SEQUENCE</scope>
    <source>
        <strain evidence="3">ChiSxjej3B15-572</strain>
    </source>
</reference>
<comment type="caution">
    <text evidence="3">The sequence shown here is derived from an EMBL/GenBank/DDBJ whole genome shotgun (WGS) entry which is preliminary data.</text>
</comment>
<reference evidence="3" key="1">
    <citation type="journal article" date="2021" name="PeerJ">
        <title>Extensive microbial diversity within the chicken gut microbiome revealed by metagenomics and culture.</title>
        <authorList>
            <person name="Gilroy R."/>
            <person name="Ravi A."/>
            <person name="Getino M."/>
            <person name="Pursley I."/>
            <person name="Horton D.L."/>
            <person name="Alikhan N.F."/>
            <person name="Baker D."/>
            <person name="Gharbi K."/>
            <person name="Hall N."/>
            <person name="Watson M."/>
            <person name="Adriaenssens E.M."/>
            <person name="Foster-Nyarko E."/>
            <person name="Jarju S."/>
            <person name="Secka A."/>
            <person name="Antonio M."/>
            <person name="Oren A."/>
            <person name="Chaudhuri R.R."/>
            <person name="La Ragione R."/>
            <person name="Hildebrand F."/>
            <person name="Pallen M.J."/>
        </authorList>
    </citation>
    <scope>NUCLEOTIDE SEQUENCE</scope>
    <source>
        <strain evidence="3">ChiSxjej3B15-572</strain>
    </source>
</reference>
<keyword evidence="3" id="KW-0131">Cell cycle</keyword>
<evidence type="ECO:0000313" key="3">
    <source>
        <dbReference type="EMBL" id="HIX35993.1"/>
    </source>
</evidence>
<dbReference type="EMBL" id="DXFH01000025">
    <property type="protein sequence ID" value="HIX35993.1"/>
    <property type="molecule type" value="Genomic_DNA"/>
</dbReference>
<evidence type="ECO:0000256" key="2">
    <source>
        <dbReference type="SAM" id="Phobius"/>
    </source>
</evidence>
<dbReference type="GO" id="GO:0051301">
    <property type="term" value="P:cell division"/>
    <property type="evidence" value="ECO:0007669"/>
    <property type="project" value="UniProtKB-KW"/>
</dbReference>